<reference evidence="4 5" key="1">
    <citation type="submission" date="2013-10" db="EMBL/GenBank/DDBJ databases">
        <title>The Genome Sequence of Helicobacter canis NCTC 12740.</title>
        <authorList>
            <consortium name="The Broad Institute Genomics Platform"/>
            <person name="Earl A."/>
            <person name="Fox J.G."/>
            <person name="Shen Z."/>
            <person name="Young S.K."/>
            <person name="Zeng Q."/>
            <person name="Gargeya S."/>
            <person name="Fitzgerald M."/>
            <person name="Abouelleil A."/>
            <person name="Alvarado L."/>
            <person name="Chapman S.B."/>
            <person name="Gainer-Dewar J."/>
            <person name="Goldberg J."/>
            <person name="Griggs A."/>
            <person name="Gujja S."/>
            <person name="Hansen M."/>
            <person name="Howarth C."/>
            <person name="Imamovic A."/>
            <person name="Ireland A."/>
            <person name="Larimer J."/>
            <person name="McCowan C."/>
            <person name="Murphy C."/>
            <person name="Pearson M."/>
            <person name="Poon T.W."/>
            <person name="Priest M."/>
            <person name="Roberts A."/>
            <person name="Saif S."/>
            <person name="Shea T."/>
            <person name="Sykes S."/>
            <person name="Wortman J."/>
            <person name="Nusbaum C."/>
            <person name="Birren B."/>
        </authorList>
    </citation>
    <scope>NUCLEOTIDE SEQUENCE [LARGE SCALE GENOMIC DNA]</scope>
    <source>
        <strain evidence="4 5">NCTC 12740</strain>
    </source>
</reference>
<dbReference type="RefSeq" id="WP_023929301.1">
    <property type="nucleotide sequence ID" value="NZ_KI669458.1"/>
</dbReference>
<dbReference type="SUPFAM" id="SSF50475">
    <property type="entry name" value="FMN-binding split barrel"/>
    <property type="match status" value="1"/>
</dbReference>
<dbReference type="STRING" id="1357399.HMPREF2087_00392"/>
<gene>
    <name evidence="4" type="ORF">HMPREF2087_00392</name>
</gene>
<dbReference type="PANTHER" id="PTHR35176">
    <property type="entry name" value="HEME OXYGENASE HI_0854-RELATED"/>
    <property type="match status" value="1"/>
</dbReference>
<dbReference type="PANTHER" id="PTHR35176:SF6">
    <property type="entry name" value="HEME OXYGENASE HI_0854-RELATED"/>
    <property type="match status" value="1"/>
</dbReference>
<organism evidence="4 5">
    <name type="scientific">Helicobacter canis NCTC 12740</name>
    <dbReference type="NCBI Taxonomy" id="1357399"/>
    <lineage>
        <taxon>Bacteria</taxon>
        <taxon>Pseudomonadati</taxon>
        <taxon>Campylobacterota</taxon>
        <taxon>Epsilonproteobacteria</taxon>
        <taxon>Campylobacterales</taxon>
        <taxon>Helicobacteraceae</taxon>
        <taxon>Helicobacter</taxon>
    </lineage>
</organism>
<name>V8CJG7_9HELI</name>
<dbReference type="Gene3D" id="2.30.110.10">
    <property type="entry name" value="Electron Transport, Fmn-binding Protein, Chain A"/>
    <property type="match status" value="1"/>
</dbReference>
<feature type="domain" description="DUF2470" evidence="3">
    <location>
        <begin position="5"/>
        <end position="62"/>
    </location>
</feature>
<feature type="domain" description="Pyridoxamine 5'-phosphate oxidase N-terminal" evidence="2">
    <location>
        <begin position="86"/>
        <end position="221"/>
    </location>
</feature>
<evidence type="ECO:0000259" key="2">
    <source>
        <dbReference type="Pfam" id="PF01243"/>
    </source>
</evidence>
<dbReference type="InterPro" id="IPR052019">
    <property type="entry name" value="F420H2_bilvrd_red/Heme_oxyg"/>
</dbReference>
<dbReference type="eggNOG" id="COG0748">
    <property type="taxonomic scope" value="Bacteria"/>
</dbReference>
<sequence length="259" mass="28240">MDFTSIITHMNAHHTKELVGLVKKFGNQSEPKDVVLESVDFEGLDIAYAGGSVRVEFPQRATPDTIKNAIISLCMSVEQTHDLEAIKQEIAEFAKEFGSGVLASLSPSGEALATYAPVIHSEGRFYIYISEVAEHYASIRANPSNIELMFLEDESKAKSVILRKRLRYRVSARFVDRGGEEFESVFARFVEQSGGGGGIKSIKAMQDFHLIELIAGSGRYVKGFGQAYSIASNGEISYLGGSGNPHKMGAHGHSPHAAR</sequence>
<dbReference type="OrthoDB" id="92793at2"/>
<dbReference type="InterPro" id="IPR012349">
    <property type="entry name" value="Split_barrel_FMN-bd"/>
</dbReference>
<dbReference type="InterPro" id="IPR011576">
    <property type="entry name" value="Pyridox_Oxase_N"/>
</dbReference>
<dbReference type="Pfam" id="PF01243">
    <property type="entry name" value="PNPOx_N"/>
    <property type="match status" value="1"/>
</dbReference>
<dbReference type="InterPro" id="IPR019595">
    <property type="entry name" value="DUF2470"/>
</dbReference>
<dbReference type="GO" id="GO:0016627">
    <property type="term" value="F:oxidoreductase activity, acting on the CH-CH group of donors"/>
    <property type="evidence" value="ECO:0007669"/>
    <property type="project" value="TreeGrafter"/>
</dbReference>
<dbReference type="EMBL" id="AZJJ01000001">
    <property type="protein sequence ID" value="ETD27474.1"/>
    <property type="molecule type" value="Genomic_DNA"/>
</dbReference>
<evidence type="ECO:0000256" key="1">
    <source>
        <dbReference type="ARBA" id="ARBA00023002"/>
    </source>
</evidence>
<evidence type="ECO:0000259" key="3">
    <source>
        <dbReference type="Pfam" id="PF10615"/>
    </source>
</evidence>
<dbReference type="Proteomes" id="UP000018688">
    <property type="component" value="Unassembled WGS sequence"/>
</dbReference>
<dbReference type="PATRIC" id="fig|1357399.3.peg.413"/>
<accession>V8CJG7</accession>
<keyword evidence="1" id="KW-0560">Oxidoreductase</keyword>
<dbReference type="AlphaFoldDB" id="V8CJG7"/>
<dbReference type="Gene3D" id="3.20.180.10">
    <property type="entry name" value="PNP-oxidase-like"/>
    <property type="match status" value="1"/>
</dbReference>
<evidence type="ECO:0000313" key="5">
    <source>
        <dbReference type="Proteomes" id="UP000018688"/>
    </source>
</evidence>
<dbReference type="InterPro" id="IPR026324">
    <property type="entry name" value="Haem_oxygenase_HugZ"/>
</dbReference>
<dbReference type="NCBIfam" id="TIGR04109">
    <property type="entry name" value="heme_ox_HugZ"/>
    <property type="match status" value="1"/>
</dbReference>
<dbReference type="Pfam" id="PF10615">
    <property type="entry name" value="DUF2470"/>
    <property type="match status" value="1"/>
</dbReference>
<protein>
    <submittedName>
        <fullName evidence="4">HugZ family heme oxygenase</fullName>
    </submittedName>
</protein>
<dbReference type="GO" id="GO:0070967">
    <property type="term" value="F:coenzyme F420 binding"/>
    <property type="evidence" value="ECO:0007669"/>
    <property type="project" value="TreeGrafter"/>
</dbReference>
<evidence type="ECO:0000313" key="4">
    <source>
        <dbReference type="EMBL" id="ETD27474.1"/>
    </source>
</evidence>
<dbReference type="InterPro" id="IPR037119">
    <property type="entry name" value="Haem_oxidase_HugZ-like_sf"/>
</dbReference>
<keyword evidence="5" id="KW-1185">Reference proteome</keyword>
<comment type="caution">
    <text evidence="4">The sequence shown here is derived from an EMBL/GenBank/DDBJ whole genome shotgun (WGS) entry which is preliminary data.</text>
</comment>
<proteinExistence type="predicted"/>
<dbReference type="GO" id="GO:0005829">
    <property type="term" value="C:cytosol"/>
    <property type="evidence" value="ECO:0007669"/>
    <property type="project" value="TreeGrafter"/>
</dbReference>
<dbReference type="HOGENOM" id="CLU_093808_0_0_7"/>